<evidence type="ECO:0000259" key="1">
    <source>
        <dbReference type="Pfam" id="PF01764"/>
    </source>
</evidence>
<feature type="non-terminal residue" evidence="2">
    <location>
        <position position="1"/>
    </location>
</feature>
<evidence type="ECO:0000313" key="2">
    <source>
        <dbReference type="EMBL" id="CAE7873299.1"/>
    </source>
</evidence>
<dbReference type="AlphaFoldDB" id="A0A813ANY8"/>
<dbReference type="InterPro" id="IPR029058">
    <property type="entry name" value="AB_hydrolase_fold"/>
</dbReference>
<organism evidence="2 3">
    <name type="scientific">Symbiodinium necroappetens</name>
    <dbReference type="NCBI Taxonomy" id="1628268"/>
    <lineage>
        <taxon>Eukaryota</taxon>
        <taxon>Sar</taxon>
        <taxon>Alveolata</taxon>
        <taxon>Dinophyceae</taxon>
        <taxon>Suessiales</taxon>
        <taxon>Symbiodiniaceae</taxon>
        <taxon>Symbiodinium</taxon>
    </lineage>
</organism>
<dbReference type="InterPro" id="IPR002921">
    <property type="entry name" value="Fungal_lipase-type"/>
</dbReference>
<accession>A0A813ANY8</accession>
<dbReference type="Proteomes" id="UP000601435">
    <property type="component" value="Unassembled WGS sequence"/>
</dbReference>
<dbReference type="Gene3D" id="3.40.50.1820">
    <property type="entry name" value="alpha/beta hydrolase"/>
    <property type="match status" value="1"/>
</dbReference>
<feature type="non-terminal residue" evidence="2">
    <location>
        <position position="282"/>
    </location>
</feature>
<gene>
    <name evidence="2" type="ORF">SNEC2469_LOCUS28326</name>
</gene>
<evidence type="ECO:0000313" key="3">
    <source>
        <dbReference type="Proteomes" id="UP000601435"/>
    </source>
</evidence>
<sequence>ALATLAAYDLAMRGYSVECVTFGSPRVGDEDFKEAYAGKVKRTARFINKFDPVPRLPWNARDEERSSDADAVHLACGTFLALPQLGLQYGAYGEEACGSFVHVCPATQLDVGVYGSLKFWGEVGMYGQLFWDLKDGKLDANEIASQIVDIYNSQDLAAALEGTGKAVSEVEREASQAKAFLECLAEALLPHALGFYKSNLDMCFSGMGKFQPAEMLKVAQRYKDVVWRLGSSLIDTKPEVEQVQPVGHIFRKIDFKMMSSLFPGVSAQAAGVAMVASGFAGT</sequence>
<dbReference type="GO" id="GO:0006629">
    <property type="term" value="P:lipid metabolic process"/>
    <property type="evidence" value="ECO:0007669"/>
    <property type="project" value="InterPro"/>
</dbReference>
<dbReference type="SUPFAM" id="SSF53474">
    <property type="entry name" value="alpha/beta-Hydrolases"/>
    <property type="match status" value="1"/>
</dbReference>
<protein>
    <recommendedName>
        <fullName evidence="1">Fungal lipase-type domain-containing protein</fullName>
    </recommendedName>
</protein>
<dbReference type="PANTHER" id="PTHR45856">
    <property type="entry name" value="ALPHA/BETA-HYDROLASES SUPERFAMILY PROTEIN"/>
    <property type="match status" value="1"/>
</dbReference>
<reference evidence="2" key="1">
    <citation type="submission" date="2021-02" db="EMBL/GenBank/DDBJ databases">
        <authorList>
            <person name="Dougan E. K."/>
            <person name="Rhodes N."/>
            <person name="Thang M."/>
            <person name="Chan C."/>
        </authorList>
    </citation>
    <scope>NUCLEOTIDE SEQUENCE</scope>
</reference>
<dbReference type="OrthoDB" id="345705at2759"/>
<dbReference type="PANTHER" id="PTHR45856:SF24">
    <property type="entry name" value="FUNGAL LIPASE-LIKE DOMAIN-CONTAINING PROTEIN"/>
    <property type="match status" value="1"/>
</dbReference>
<dbReference type="EMBL" id="CAJNJA010061288">
    <property type="protein sequence ID" value="CAE7873299.1"/>
    <property type="molecule type" value="Genomic_DNA"/>
</dbReference>
<dbReference type="Pfam" id="PF01764">
    <property type="entry name" value="Lipase_3"/>
    <property type="match status" value="1"/>
</dbReference>
<keyword evidence="3" id="KW-1185">Reference proteome</keyword>
<comment type="caution">
    <text evidence="2">The sequence shown here is derived from an EMBL/GenBank/DDBJ whole genome shotgun (WGS) entry which is preliminary data.</text>
</comment>
<proteinExistence type="predicted"/>
<dbReference type="InterPro" id="IPR051218">
    <property type="entry name" value="Sec_MonoDiacylglyc_Lipase"/>
</dbReference>
<feature type="domain" description="Fungal lipase-type" evidence="1">
    <location>
        <begin position="1"/>
        <end position="58"/>
    </location>
</feature>
<name>A0A813ANY8_9DINO</name>